<gene>
    <name evidence="1" type="ORF">COLO4_08924</name>
</gene>
<dbReference type="AlphaFoldDB" id="A0A1R3KDY8"/>
<accession>A0A1R3KDY8</accession>
<evidence type="ECO:0000313" key="2">
    <source>
        <dbReference type="Proteomes" id="UP000187203"/>
    </source>
</evidence>
<reference evidence="2" key="1">
    <citation type="submission" date="2013-09" db="EMBL/GenBank/DDBJ databases">
        <title>Corchorus olitorius genome sequencing.</title>
        <authorList>
            <person name="Alam M."/>
            <person name="Haque M.S."/>
            <person name="Islam M.S."/>
            <person name="Emdad E.M."/>
            <person name="Islam M.M."/>
            <person name="Ahmed B."/>
            <person name="Halim A."/>
            <person name="Hossen Q.M.M."/>
            <person name="Hossain M.Z."/>
            <person name="Ahmed R."/>
            <person name="Khan M.M."/>
            <person name="Islam R."/>
            <person name="Rashid M.M."/>
            <person name="Khan S.A."/>
            <person name="Rahman M.S."/>
            <person name="Alam M."/>
            <person name="Yahiya A.S."/>
            <person name="Khan M.S."/>
            <person name="Azam M.S."/>
            <person name="Haque T."/>
            <person name="Lashkar M.Z.H."/>
            <person name="Akhand A.I."/>
            <person name="Morshed G."/>
            <person name="Roy S."/>
            <person name="Uddin K.S."/>
            <person name="Rabeya T."/>
            <person name="Hossain A.S."/>
            <person name="Chowdhury A."/>
            <person name="Snigdha A.R."/>
            <person name="Mortoza M.S."/>
            <person name="Matin S.A."/>
            <person name="Hoque S.M.E."/>
            <person name="Islam M.K."/>
            <person name="Roy D.K."/>
            <person name="Haider R."/>
            <person name="Moosa M.M."/>
            <person name="Elias S.M."/>
            <person name="Hasan A.M."/>
            <person name="Jahan S."/>
            <person name="Shafiuddin M."/>
            <person name="Mahmood N."/>
            <person name="Shommy N.S."/>
        </authorList>
    </citation>
    <scope>NUCLEOTIDE SEQUENCE [LARGE SCALE GENOMIC DNA]</scope>
    <source>
        <strain evidence="2">cv. O-4</strain>
    </source>
</reference>
<dbReference type="EMBL" id="AWUE01014039">
    <property type="protein sequence ID" value="OMP05313.1"/>
    <property type="molecule type" value="Genomic_DNA"/>
</dbReference>
<comment type="caution">
    <text evidence="1">The sequence shown here is derived from an EMBL/GenBank/DDBJ whole genome shotgun (WGS) entry which is preliminary data.</text>
</comment>
<name>A0A1R3KDY8_9ROSI</name>
<proteinExistence type="predicted"/>
<organism evidence="1 2">
    <name type="scientific">Corchorus olitorius</name>
    <dbReference type="NCBI Taxonomy" id="93759"/>
    <lineage>
        <taxon>Eukaryota</taxon>
        <taxon>Viridiplantae</taxon>
        <taxon>Streptophyta</taxon>
        <taxon>Embryophyta</taxon>
        <taxon>Tracheophyta</taxon>
        <taxon>Spermatophyta</taxon>
        <taxon>Magnoliopsida</taxon>
        <taxon>eudicotyledons</taxon>
        <taxon>Gunneridae</taxon>
        <taxon>Pentapetalae</taxon>
        <taxon>rosids</taxon>
        <taxon>malvids</taxon>
        <taxon>Malvales</taxon>
        <taxon>Malvaceae</taxon>
        <taxon>Grewioideae</taxon>
        <taxon>Apeibeae</taxon>
        <taxon>Corchorus</taxon>
    </lineage>
</organism>
<evidence type="ECO:0000313" key="1">
    <source>
        <dbReference type="EMBL" id="OMP05313.1"/>
    </source>
</evidence>
<dbReference type="Proteomes" id="UP000187203">
    <property type="component" value="Unassembled WGS sequence"/>
</dbReference>
<protein>
    <submittedName>
        <fullName evidence="1">Uncharacterized protein</fullName>
    </submittedName>
</protein>
<sequence length="55" mass="6223">MGKSTRERRTWEGEEEIVAGREGVGGDFERARGCESMSLKEIILSNLIRGRVSWP</sequence>
<keyword evidence="2" id="KW-1185">Reference proteome</keyword>